<evidence type="ECO:0000313" key="1">
    <source>
        <dbReference type="EMBL" id="CAF1390070.1"/>
    </source>
</evidence>
<accession>A0A815PVW1</accession>
<dbReference type="Proteomes" id="UP000663882">
    <property type="component" value="Unassembled WGS sequence"/>
</dbReference>
<dbReference type="EMBL" id="CAJNOO010004679">
    <property type="protein sequence ID" value="CAF1390070.1"/>
    <property type="molecule type" value="Genomic_DNA"/>
</dbReference>
<evidence type="ECO:0000313" key="3">
    <source>
        <dbReference type="EMBL" id="CAF3869363.1"/>
    </source>
</evidence>
<dbReference type="Proteomes" id="UP000663889">
    <property type="component" value="Unassembled WGS sequence"/>
</dbReference>
<reference evidence="2" key="1">
    <citation type="submission" date="2021-02" db="EMBL/GenBank/DDBJ databases">
        <authorList>
            <person name="Nowell W R."/>
        </authorList>
    </citation>
    <scope>NUCLEOTIDE SEQUENCE</scope>
</reference>
<evidence type="ECO:0000313" key="4">
    <source>
        <dbReference type="EMBL" id="CAF3908284.1"/>
    </source>
</evidence>
<proteinExistence type="predicted"/>
<sequence>MDVYTHFEDLSNEILFEIFDYLHAFEIFTSFTLLNRRISSILQSIPFRIVILKKHCRRQIDFLSSHLTFHDHQVISIKTFDTIRDDSSIISLLFNRHNFINLKSCSFFTINSLTRLENVIKQIKNLNQLISFSIYQPNNKNLNENYKYDLTRIILLNKLSSLRSVVLKYPYDYLDISNYTSIASNLISLKLWISGSPSTVSVYSILSILRLCHRIQYLSIIMEQKIDESENNDIIVSIEAPPMNDNDRPILSQVISFELSIIAMCDNHSIGYILRCMPNLKYFYFHLLVRSAEWPFPDELLNGYVWQQMLELHLPHLSKFEFHMSIIKSFPILNLDIIIKSFEYFVRKYSNWHMIIDRWTLDCQYEEEFVMLRTLNYHKHKSTITPDIPCIYCGSFDTRSTTAMIDDHYSFYSKMRNLKIVMTEKRPNITWSSPLFQQITYLLVEMPIINSSWWNNLFNIVNFRETNDNNRAQHIAIDLSNFVYLSNVIHLEFRSTFPVSRWKDIQFILQACSNVITLIINTPLLLLSKLIDNSFLIRIFKQIKMVKSITENIFFPSNFALKFVQRFPSLTDIELQRNGYDPQFVEYKHAIESIRCAYDEDSTITLLVDHLTDYPGILNIQIQHTNEYHSPIHNDEQGKLQLKRRVLLRRDQSGFGFNIVGKEDTFLILNYI</sequence>
<dbReference type="EMBL" id="CAJOAX010003719">
    <property type="protein sequence ID" value="CAF3869363.1"/>
    <property type="molecule type" value="Genomic_DNA"/>
</dbReference>
<dbReference type="Proteomes" id="UP000663823">
    <property type="component" value="Unassembled WGS sequence"/>
</dbReference>
<comment type="caution">
    <text evidence="2">The sequence shown here is derived from an EMBL/GenBank/DDBJ whole genome shotgun (WGS) entry which is preliminary data.</text>
</comment>
<dbReference type="OrthoDB" id="10058361at2759"/>
<organism evidence="2 5">
    <name type="scientific">Rotaria sordida</name>
    <dbReference type="NCBI Taxonomy" id="392033"/>
    <lineage>
        <taxon>Eukaryota</taxon>
        <taxon>Metazoa</taxon>
        <taxon>Spiralia</taxon>
        <taxon>Gnathifera</taxon>
        <taxon>Rotifera</taxon>
        <taxon>Eurotatoria</taxon>
        <taxon>Bdelloidea</taxon>
        <taxon>Philodinida</taxon>
        <taxon>Philodinidae</taxon>
        <taxon>Rotaria</taxon>
    </lineage>
</organism>
<dbReference type="EMBL" id="CAJOBE010003942">
    <property type="protein sequence ID" value="CAF3908284.1"/>
    <property type="molecule type" value="Genomic_DNA"/>
</dbReference>
<name>A0A815PVW1_9BILA</name>
<dbReference type="EMBL" id="CAJNOU010004792">
    <property type="protein sequence ID" value="CAF1455225.1"/>
    <property type="molecule type" value="Genomic_DNA"/>
</dbReference>
<protein>
    <recommendedName>
        <fullName evidence="6">F-box domain-containing protein</fullName>
    </recommendedName>
</protein>
<dbReference type="Proteomes" id="UP000663874">
    <property type="component" value="Unassembled WGS sequence"/>
</dbReference>
<dbReference type="AlphaFoldDB" id="A0A815PVW1"/>
<evidence type="ECO:0008006" key="6">
    <source>
        <dbReference type="Google" id="ProtNLM"/>
    </source>
</evidence>
<evidence type="ECO:0000313" key="2">
    <source>
        <dbReference type="EMBL" id="CAF1455225.1"/>
    </source>
</evidence>
<evidence type="ECO:0000313" key="5">
    <source>
        <dbReference type="Proteomes" id="UP000663889"/>
    </source>
</evidence>
<gene>
    <name evidence="4" type="ORF">FNK824_LOCUS20953</name>
    <name evidence="3" type="ORF">OTI717_LOCUS22136</name>
    <name evidence="1" type="ORF">RFH988_LOCUS34305</name>
    <name evidence="2" type="ORF">SEV965_LOCUS33890</name>
</gene>